<evidence type="ECO:0000256" key="5">
    <source>
        <dbReference type="ARBA" id="ARBA00022989"/>
    </source>
</evidence>
<evidence type="ECO:0000256" key="6">
    <source>
        <dbReference type="ARBA" id="ARBA00023136"/>
    </source>
</evidence>
<protein>
    <submittedName>
        <fullName evidence="10">Mechanosensitive ion channel protein MscS</fullName>
    </submittedName>
</protein>
<feature type="domain" description="Mechanosensitive ion channel MscS" evidence="8">
    <location>
        <begin position="182"/>
        <end position="246"/>
    </location>
</feature>
<feature type="transmembrane region" description="Helical" evidence="7">
    <location>
        <begin position="95"/>
        <end position="112"/>
    </location>
</feature>
<feature type="domain" description="Mechanosensitive ion channel transmembrane helices 2/3" evidence="9">
    <location>
        <begin position="140"/>
        <end position="180"/>
    </location>
</feature>
<comment type="subcellular location">
    <subcellularLocation>
        <location evidence="1">Cell membrane</location>
        <topology evidence="1">Multi-pass membrane protein</topology>
    </subcellularLocation>
</comment>
<evidence type="ECO:0000256" key="1">
    <source>
        <dbReference type="ARBA" id="ARBA00004651"/>
    </source>
</evidence>
<evidence type="ECO:0000256" key="7">
    <source>
        <dbReference type="SAM" id="Phobius"/>
    </source>
</evidence>
<gene>
    <name evidence="10" type="ORF">D1B31_05655</name>
</gene>
<keyword evidence="11" id="KW-1185">Reference proteome</keyword>
<dbReference type="InterPro" id="IPR052702">
    <property type="entry name" value="MscS-like_channel"/>
</dbReference>
<dbReference type="InterPro" id="IPR049142">
    <property type="entry name" value="MS_channel_1st"/>
</dbReference>
<dbReference type="Gene3D" id="1.10.287.1260">
    <property type="match status" value="1"/>
</dbReference>
<dbReference type="SUPFAM" id="SSF82861">
    <property type="entry name" value="Mechanosensitive channel protein MscS (YggB), transmembrane region"/>
    <property type="match status" value="1"/>
</dbReference>
<dbReference type="GO" id="GO:0005886">
    <property type="term" value="C:plasma membrane"/>
    <property type="evidence" value="ECO:0007669"/>
    <property type="project" value="UniProtKB-SubCell"/>
</dbReference>
<dbReference type="EMBL" id="QWEG01000003">
    <property type="protein sequence ID" value="RHW42121.1"/>
    <property type="molecule type" value="Genomic_DNA"/>
</dbReference>
<sequence>MKEIELLFKDFTLWNILLFLFYTGLILFVNWLIKGIAKVLAIKRPKLNKRYIPAVNSLINWITFYSIILLFITYFSETDWMFKTLYSKGEVKVTFFLIITAFMIVSFANRIVKLFTKYVLTNFYEHYNIDRGLGYTISQMIYYVVMIAALAFSFTRVGIDLTALGAVFGVLGIGIGFGMRNVAGNFVSGIIMLFERPVEVGEVIEIDDKIGRVEKIRLRSTLVRTAKEGNLIIPNQYFIEHIIKNRTTAEMRALVKVSVSYGEDSKIVQRLLEEAVDYVNQNCAGILESPHQEIRFVDFRNSAMDFMIELPVTNFEIKERVESELRHSIASLLNERGIKMPAIVTEAEKES</sequence>
<dbReference type="Gene3D" id="3.30.70.100">
    <property type="match status" value="1"/>
</dbReference>
<dbReference type="SUPFAM" id="SSF82689">
    <property type="entry name" value="Mechanosensitive channel protein MscS (YggB), C-terminal domain"/>
    <property type="match status" value="1"/>
</dbReference>
<dbReference type="GO" id="GO:0055085">
    <property type="term" value="P:transmembrane transport"/>
    <property type="evidence" value="ECO:0007669"/>
    <property type="project" value="InterPro"/>
</dbReference>
<evidence type="ECO:0000256" key="2">
    <source>
        <dbReference type="ARBA" id="ARBA00008017"/>
    </source>
</evidence>
<dbReference type="Gene3D" id="2.30.30.60">
    <property type="match status" value="1"/>
</dbReference>
<keyword evidence="5 7" id="KW-1133">Transmembrane helix</keyword>
<feature type="transmembrane region" description="Helical" evidence="7">
    <location>
        <begin position="54"/>
        <end position="75"/>
    </location>
</feature>
<dbReference type="InterPro" id="IPR006685">
    <property type="entry name" value="MscS_channel_2nd"/>
</dbReference>
<dbReference type="InterPro" id="IPR011014">
    <property type="entry name" value="MscS_channel_TM-2"/>
</dbReference>
<dbReference type="PANTHER" id="PTHR30347">
    <property type="entry name" value="POTASSIUM CHANNEL RELATED"/>
    <property type="match status" value="1"/>
</dbReference>
<comment type="similarity">
    <text evidence="2">Belongs to the MscS (TC 1.A.23) family.</text>
</comment>
<dbReference type="SUPFAM" id="SSF50182">
    <property type="entry name" value="Sm-like ribonucleoproteins"/>
    <property type="match status" value="1"/>
</dbReference>
<feature type="transmembrane region" description="Helical" evidence="7">
    <location>
        <begin position="161"/>
        <end position="183"/>
    </location>
</feature>
<evidence type="ECO:0000313" key="10">
    <source>
        <dbReference type="EMBL" id="RHW42121.1"/>
    </source>
</evidence>
<dbReference type="InterPro" id="IPR011066">
    <property type="entry name" value="MscS_channel_C_sf"/>
</dbReference>
<dbReference type="Pfam" id="PF00924">
    <property type="entry name" value="MS_channel_2nd"/>
    <property type="match status" value="1"/>
</dbReference>
<dbReference type="Proteomes" id="UP000284416">
    <property type="component" value="Unassembled WGS sequence"/>
</dbReference>
<dbReference type="InterPro" id="IPR023408">
    <property type="entry name" value="MscS_beta-dom_sf"/>
</dbReference>
<dbReference type="AlphaFoldDB" id="A0A417YX35"/>
<organism evidence="10 11">
    <name type="scientific">Neobacillus notoginsengisoli</name>
    <dbReference type="NCBI Taxonomy" id="1578198"/>
    <lineage>
        <taxon>Bacteria</taxon>
        <taxon>Bacillati</taxon>
        <taxon>Bacillota</taxon>
        <taxon>Bacilli</taxon>
        <taxon>Bacillales</taxon>
        <taxon>Bacillaceae</taxon>
        <taxon>Neobacillus</taxon>
    </lineage>
</organism>
<dbReference type="InterPro" id="IPR010920">
    <property type="entry name" value="LSM_dom_sf"/>
</dbReference>
<dbReference type="PANTHER" id="PTHR30347:SF1">
    <property type="entry name" value="MECHANOSENSITIVE CHANNEL MSCK"/>
    <property type="match status" value="1"/>
</dbReference>
<evidence type="ECO:0000259" key="8">
    <source>
        <dbReference type="Pfam" id="PF00924"/>
    </source>
</evidence>
<evidence type="ECO:0000256" key="4">
    <source>
        <dbReference type="ARBA" id="ARBA00022692"/>
    </source>
</evidence>
<name>A0A417YX35_9BACI</name>
<keyword evidence="6 7" id="KW-0472">Membrane</keyword>
<keyword evidence="4 7" id="KW-0812">Transmembrane</keyword>
<reference evidence="10 11" key="1">
    <citation type="journal article" date="2017" name="Int. J. Syst. Evol. Microbiol.">
        <title>Bacillus notoginsengisoli sp. nov., a novel bacterium isolated from the rhizosphere of Panax notoginseng.</title>
        <authorList>
            <person name="Zhang M.Y."/>
            <person name="Cheng J."/>
            <person name="Cai Y."/>
            <person name="Zhang T.Y."/>
            <person name="Wu Y.Y."/>
            <person name="Manikprabhu D."/>
            <person name="Li W.J."/>
            <person name="Zhang Y.X."/>
        </authorList>
    </citation>
    <scope>NUCLEOTIDE SEQUENCE [LARGE SCALE GENOMIC DNA]</scope>
    <source>
        <strain evidence="10 11">JCM 30743</strain>
    </source>
</reference>
<evidence type="ECO:0000256" key="3">
    <source>
        <dbReference type="ARBA" id="ARBA00022475"/>
    </source>
</evidence>
<dbReference type="Pfam" id="PF21088">
    <property type="entry name" value="MS_channel_1st"/>
    <property type="match status" value="1"/>
</dbReference>
<feature type="transmembrane region" description="Helical" evidence="7">
    <location>
        <begin position="12"/>
        <end position="33"/>
    </location>
</feature>
<feature type="transmembrane region" description="Helical" evidence="7">
    <location>
        <begin position="133"/>
        <end position="155"/>
    </location>
</feature>
<proteinExistence type="inferred from homology"/>
<dbReference type="OrthoDB" id="9809206at2"/>
<evidence type="ECO:0000259" key="9">
    <source>
        <dbReference type="Pfam" id="PF21088"/>
    </source>
</evidence>
<comment type="caution">
    <text evidence="10">The sequence shown here is derived from an EMBL/GenBank/DDBJ whole genome shotgun (WGS) entry which is preliminary data.</text>
</comment>
<accession>A0A417YX35</accession>
<dbReference type="RefSeq" id="WP_118919776.1">
    <property type="nucleotide sequence ID" value="NZ_QWEG01000003.1"/>
</dbReference>
<keyword evidence="3" id="KW-1003">Cell membrane</keyword>
<evidence type="ECO:0000313" key="11">
    <source>
        <dbReference type="Proteomes" id="UP000284416"/>
    </source>
</evidence>